<dbReference type="SUPFAM" id="SSF51695">
    <property type="entry name" value="PLC-like phosphodiesterases"/>
    <property type="match status" value="1"/>
</dbReference>
<dbReference type="GO" id="GO:0006629">
    <property type="term" value="P:lipid metabolic process"/>
    <property type="evidence" value="ECO:0007669"/>
    <property type="project" value="InterPro"/>
</dbReference>
<dbReference type="Proteomes" id="UP000028511">
    <property type="component" value="Unassembled WGS sequence"/>
</dbReference>
<accession>A0A077NDD7</accession>
<name>A0A077NDD7_XENBV</name>
<dbReference type="Gene3D" id="3.20.20.190">
    <property type="entry name" value="Phosphatidylinositol (PI) phosphodiesterase"/>
    <property type="match status" value="1"/>
</dbReference>
<protein>
    <recommendedName>
        <fullName evidence="3">Phosphatidylinositol diacylglycerol-lyase</fullName>
    </recommendedName>
</protein>
<dbReference type="AlphaFoldDB" id="A0A077NDD7"/>
<organism evidence="1 2">
    <name type="scientific">Xenorhabdus bovienii str. puntauvense</name>
    <dbReference type="NCBI Taxonomy" id="1398201"/>
    <lineage>
        <taxon>Bacteria</taxon>
        <taxon>Pseudomonadati</taxon>
        <taxon>Pseudomonadota</taxon>
        <taxon>Gammaproteobacteria</taxon>
        <taxon>Enterobacterales</taxon>
        <taxon>Morganellaceae</taxon>
        <taxon>Xenorhabdus</taxon>
    </lineage>
</organism>
<gene>
    <name evidence="1" type="ORF">XBP1_2070039</name>
</gene>
<dbReference type="HOGENOM" id="CLU_1077487_0_0_6"/>
<dbReference type="GO" id="GO:0008081">
    <property type="term" value="F:phosphoric diester hydrolase activity"/>
    <property type="evidence" value="ECO:0007669"/>
    <property type="project" value="InterPro"/>
</dbReference>
<comment type="caution">
    <text evidence="1">The sequence shown here is derived from an EMBL/GenBank/DDBJ whole genome shotgun (WGS) entry which is preliminary data.</text>
</comment>
<dbReference type="InterPro" id="IPR017946">
    <property type="entry name" value="PLC-like_Pdiesterase_TIM-brl"/>
</dbReference>
<evidence type="ECO:0008006" key="3">
    <source>
        <dbReference type="Google" id="ProtNLM"/>
    </source>
</evidence>
<reference evidence="1" key="1">
    <citation type="submission" date="2013-07" db="EMBL/GenBank/DDBJ databases">
        <title>Sub-species coevolution in mutualistic symbiosis.</title>
        <authorList>
            <person name="Murfin K."/>
            <person name="Klassen J."/>
            <person name="Lee M."/>
            <person name="Forst S."/>
            <person name="Stock P."/>
            <person name="Goodrich-Blair H."/>
        </authorList>
    </citation>
    <scope>NUCLEOTIDE SEQUENCE [LARGE SCALE GENOMIC DNA]</scope>
    <source>
        <strain evidence="1">Puntauvense</strain>
    </source>
</reference>
<evidence type="ECO:0000313" key="1">
    <source>
        <dbReference type="EMBL" id="CDG96383.1"/>
    </source>
</evidence>
<proteinExistence type="predicted"/>
<sequence length="269" mass="29178">MPTVGQKSGFSMSLGALLPRAFKTQNLTLKEQAEAGARYFDIRVAQRKDGSFGFFHGSSVAGGDATADVKALLEHAGKDTNNFYVLKMVFKGEGKKKATSRTSASDTFLQDVLTTHRNNLITPDDTSSLGEATVDLLSKGKNIGLMVHGYDGTESHWKYKEQVHTQWANRASATETAEFLSEYHATPAPDSQLNVIQTNIPFASPGRGQLTSGVKRYLSKNKGILADAVDKIPHAGIISGDYIGSEHGASSRFMKTIELHNQSLMSTHL</sequence>
<evidence type="ECO:0000313" key="2">
    <source>
        <dbReference type="Proteomes" id="UP000028511"/>
    </source>
</evidence>
<dbReference type="EMBL" id="CBSW010000121">
    <property type="protein sequence ID" value="CDG96383.1"/>
    <property type="molecule type" value="Genomic_DNA"/>
</dbReference>